<dbReference type="Proteomes" id="UP000295680">
    <property type="component" value="Unassembled WGS sequence"/>
</dbReference>
<evidence type="ECO:0000313" key="2">
    <source>
        <dbReference type="EMBL" id="TCO62589.1"/>
    </source>
</evidence>
<name>A0A4R2JZ70_9PSEU</name>
<dbReference type="SMART" id="SM00530">
    <property type="entry name" value="HTH_XRE"/>
    <property type="match status" value="1"/>
</dbReference>
<dbReference type="Gene3D" id="3.30.450.180">
    <property type="match status" value="1"/>
</dbReference>
<dbReference type="Pfam" id="PF13560">
    <property type="entry name" value="HTH_31"/>
    <property type="match status" value="1"/>
</dbReference>
<dbReference type="InterPro" id="IPR010982">
    <property type="entry name" value="Lambda_DNA-bd_dom_sf"/>
</dbReference>
<dbReference type="CDD" id="cd00093">
    <property type="entry name" value="HTH_XRE"/>
    <property type="match status" value="1"/>
</dbReference>
<dbReference type="InterPro" id="IPR041413">
    <property type="entry name" value="MLTR_LBD"/>
</dbReference>
<dbReference type="RefSeq" id="WP_132114465.1">
    <property type="nucleotide sequence ID" value="NZ_SLWS01000002.1"/>
</dbReference>
<dbReference type="Gene3D" id="1.10.260.40">
    <property type="entry name" value="lambda repressor-like DNA-binding domains"/>
    <property type="match status" value="1"/>
</dbReference>
<evidence type="ECO:0000313" key="3">
    <source>
        <dbReference type="Proteomes" id="UP000295680"/>
    </source>
</evidence>
<organism evidence="2 3">
    <name type="scientific">Actinocrispum wychmicini</name>
    <dbReference type="NCBI Taxonomy" id="1213861"/>
    <lineage>
        <taxon>Bacteria</taxon>
        <taxon>Bacillati</taxon>
        <taxon>Actinomycetota</taxon>
        <taxon>Actinomycetes</taxon>
        <taxon>Pseudonocardiales</taxon>
        <taxon>Pseudonocardiaceae</taxon>
        <taxon>Actinocrispum</taxon>
    </lineage>
</organism>
<dbReference type="InterPro" id="IPR001387">
    <property type="entry name" value="Cro/C1-type_HTH"/>
</dbReference>
<keyword evidence="3" id="KW-1185">Reference proteome</keyword>
<dbReference type="EMBL" id="SLWS01000002">
    <property type="protein sequence ID" value="TCO62589.1"/>
    <property type="molecule type" value="Genomic_DNA"/>
</dbReference>
<dbReference type="OrthoDB" id="4790304at2"/>
<comment type="caution">
    <text evidence="2">The sequence shown here is derived from an EMBL/GenBank/DDBJ whole genome shotgun (WGS) entry which is preliminary data.</text>
</comment>
<evidence type="ECO:0000259" key="1">
    <source>
        <dbReference type="SMART" id="SM00530"/>
    </source>
</evidence>
<reference evidence="2 3" key="1">
    <citation type="submission" date="2019-03" db="EMBL/GenBank/DDBJ databases">
        <title>Genomic Encyclopedia of Type Strains, Phase IV (KMG-IV): sequencing the most valuable type-strain genomes for metagenomic binning, comparative biology and taxonomic classification.</title>
        <authorList>
            <person name="Goeker M."/>
        </authorList>
    </citation>
    <scope>NUCLEOTIDE SEQUENCE [LARGE SCALE GENOMIC DNA]</scope>
    <source>
        <strain evidence="2 3">DSM 45934</strain>
    </source>
</reference>
<gene>
    <name evidence="2" type="ORF">EV192_102728</name>
</gene>
<dbReference type="PANTHER" id="PTHR35010:SF2">
    <property type="entry name" value="BLL4672 PROTEIN"/>
    <property type="match status" value="1"/>
</dbReference>
<feature type="domain" description="HTH cro/C1-type" evidence="1">
    <location>
        <begin position="14"/>
        <end position="86"/>
    </location>
</feature>
<dbReference type="Pfam" id="PF17765">
    <property type="entry name" value="MLTR_LBD"/>
    <property type="match status" value="1"/>
</dbReference>
<proteinExistence type="predicted"/>
<dbReference type="AlphaFoldDB" id="A0A4R2JZ70"/>
<dbReference type="PANTHER" id="PTHR35010">
    <property type="entry name" value="BLL4672 PROTEIN-RELATED"/>
    <property type="match status" value="1"/>
</dbReference>
<dbReference type="GO" id="GO:0003677">
    <property type="term" value="F:DNA binding"/>
    <property type="evidence" value="ECO:0007669"/>
    <property type="project" value="InterPro"/>
</dbReference>
<sequence>MTSTVEGRQELAHFLRSRRERITPEQVGLAPLGRRRTPGLRREEVAQLAGVGVTWYTWLEQGRDIKASEQVLDAVASTLKLDPHERAHLFVLAGSAQPLKSNDCHAVSPALEIIIKQLEPLPASVCNGRMDLLAHNRVFTLLFDLDSIPFEERNTMLQLSTNQGWRDRLPDWEDGLRRMVAQFRVAMAGHLTDSRWKSLVRRLQVESPEFKEIWDRHDILPIENKTKRFEHPGYGRMAFTHTSLWFGPRRETRLVTYTPEDDETWTKIRAMLDDTAESTMVR</sequence>
<accession>A0A4R2JZ70</accession>
<protein>
    <submittedName>
        <fullName evidence="2">Helix-turn-helix protein</fullName>
    </submittedName>
</protein>